<dbReference type="Proteomes" id="UP000231157">
    <property type="component" value="Unassembled WGS sequence"/>
</dbReference>
<comment type="caution">
    <text evidence="2">The sequence shown here is derived from an EMBL/GenBank/DDBJ whole genome shotgun (WGS) entry which is preliminary data.</text>
</comment>
<dbReference type="EMBL" id="PFAZ01000001">
    <property type="protein sequence ID" value="PIR89434.1"/>
    <property type="molecule type" value="Genomic_DNA"/>
</dbReference>
<gene>
    <name evidence="2" type="ORF">COU07_00850</name>
</gene>
<sequence>MSTMKRIAFDIETVGENFDNIDEITKDVLTHSLVRDDGDESDKERLLRDLKDGLGFSPLTGQVVAVGVMDIDSQKGGVYFQSPEKPHERVEEDGITFEAMTEEKILKKFWEIAEHANVFVTFNGRAFDVPFLIVKSAVHGIKPTVNLMQNRYLSYQNSGAVHVDLFDQFSFYGAVRRKGGMHLWCRAFGIKSPKEDGVNGDDVARLFEEGKFLDIAKYNVGDIRATKELFHIWEKYF</sequence>
<dbReference type="Pfam" id="PF10108">
    <property type="entry name" value="DNA_pol_B_exo2"/>
    <property type="match status" value="1"/>
</dbReference>
<protein>
    <recommendedName>
        <fullName evidence="1">Predicted 3'-5' exonuclease PolB-like domain-containing protein</fullName>
    </recommendedName>
</protein>
<evidence type="ECO:0000313" key="3">
    <source>
        <dbReference type="Proteomes" id="UP000231157"/>
    </source>
</evidence>
<dbReference type="Gene3D" id="3.30.420.10">
    <property type="entry name" value="Ribonuclease H-like superfamily/Ribonuclease H"/>
    <property type="match status" value="1"/>
</dbReference>
<accession>A0A2H0USP5</accession>
<dbReference type="GO" id="GO:0003676">
    <property type="term" value="F:nucleic acid binding"/>
    <property type="evidence" value="ECO:0007669"/>
    <property type="project" value="InterPro"/>
</dbReference>
<organism evidence="2 3">
    <name type="scientific">Candidatus Harrisonbacteria bacterium CG10_big_fil_rev_8_21_14_0_10_40_38</name>
    <dbReference type="NCBI Taxonomy" id="1974583"/>
    <lineage>
        <taxon>Bacteria</taxon>
        <taxon>Candidatus Harrisoniibacteriota</taxon>
    </lineage>
</organism>
<reference evidence="3" key="1">
    <citation type="submission" date="2017-09" db="EMBL/GenBank/DDBJ databases">
        <title>Depth-based differentiation of microbial function through sediment-hosted aquifers and enrichment of novel symbionts in the deep terrestrial subsurface.</title>
        <authorList>
            <person name="Probst A.J."/>
            <person name="Ladd B."/>
            <person name="Jarett J.K."/>
            <person name="Geller-Mcgrath D.E."/>
            <person name="Sieber C.M.K."/>
            <person name="Emerson J.B."/>
            <person name="Anantharaman K."/>
            <person name="Thomas B.C."/>
            <person name="Malmstrom R."/>
            <person name="Stieglmeier M."/>
            <person name="Klingl A."/>
            <person name="Woyke T."/>
            <person name="Ryan C.M."/>
            <person name="Banfield J.F."/>
        </authorList>
    </citation>
    <scope>NUCLEOTIDE SEQUENCE [LARGE SCALE GENOMIC DNA]</scope>
</reference>
<evidence type="ECO:0000259" key="1">
    <source>
        <dbReference type="Pfam" id="PF10108"/>
    </source>
</evidence>
<evidence type="ECO:0000313" key="2">
    <source>
        <dbReference type="EMBL" id="PIR89434.1"/>
    </source>
</evidence>
<dbReference type="AlphaFoldDB" id="A0A2H0USP5"/>
<proteinExistence type="predicted"/>
<dbReference type="SUPFAM" id="SSF53098">
    <property type="entry name" value="Ribonuclease H-like"/>
    <property type="match status" value="1"/>
</dbReference>
<dbReference type="InterPro" id="IPR036397">
    <property type="entry name" value="RNaseH_sf"/>
</dbReference>
<feature type="domain" description="Predicted 3'-5' exonuclease PolB-like" evidence="1">
    <location>
        <begin position="96"/>
        <end position="226"/>
    </location>
</feature>
<dbReference type="InterPro" id="IPR019288">
    <property type="entry name" value="3'-5'_exonuclease_PolB-like"/>
</dbReference>
<dbReference type="InterPro" id="IPR012337">
    <property type="entry name" value="RNaseH-like_sf"/>
</dbReference>
<name>A0A2H0USP5_9BACT</name>